<dbReference type="RefSeq" id="WP_008338728.1">
    <property type="nucleotide sequence ID" value="NZ_AFRZ01000001.1"/>
</dbReference>
<evidence type="ECO:0000256" key="2">
    <source>
        <dbReference type="ARBA" id="ARBA00022679"/>
    </source>
</evidence>
<proteinExistence type="predicted"/>
<evidence type="ECO:0000256" key="1">
    <source>
        <dbReference type="ARBA" id="ARBA00005189"/>
    </source>
</evidence>
<keyword evidence="3 5" id="KW-0012">Acyltransferase</keyword>
<dbReference type="AlphaFoldDB" id="B6BLX2"/>
<evidence type="ECO:0000259" key="4">
    <source>
        <dbReference type="PROSITE" id="PS50075"/>
    </source>
</evidence>
<dbReference type="EMBL" id="AFRZ01000001">
    <property type="protein sequence ID" value="EHP29455.1"/>
    <property type="molecule type" value="Genomic_DNA"/>
</dbReference>
<dbReference type="PANTHER" id="PTHR10434">
    <property type="entry name" value="1-ACYL-SN-GLYCEROL-3-PHOSPHATE ACYLTRANSFERASE"/>
    <property type="match status" value="1"/>
</dbReference>
<dbReference type="Gene3D" id="1.10.1200.10">
    <property type="entry name" value="ACP-like"/>
    <property type="match status" value="1"/>
</dbReference>
<dbReference type="HOGENOM" id="CLU_000022_45_1_7"/>
<dbReference type="InterPro" id="IPR009081">
    <property type="entry name" value="PP-bd_ACP"/>
</dbReference>
<reference evidence="5 6" key="1">
    <citation type="journal article" date="2012" name="Proc. Natl. Acad. Sci. U.S.A.">
        <title>Genome and physiology of a model Epsilonproteobacterium responsible for sulfide detoxification in marine oxygen depletion zones.</title>
        <authorList>
            <person name="Grote J."/>
            <person name="Schott T."/>
            <person name="Bruckner C.G."/>
            <person name="Glockner F.O."/>
            <person name="Jost G."/>
            <person name="Teeling H."/>
            <person name="Labrenz M."/>
            <person name="Jurgens K."/>
        </authorList>
    </citation>
    <scope>NUCLEOTIDE SEQUENCE [LARGE SCALE GENOMIC DNA]</scope>
    <source>
        <strain evidence="5 6">GD1</strain>
    </source>
</reference>
<dbReference type="SMART" id="SM00563">
    <property type="entry name" value="PlsC"/>
    <property type="match status" value="1"/>
</dbReference>
<dbReference type="Proteomes" id="UP000006431">
    <property type="component" value="Unassembled WGS sequence"/>
</dbReference>
<dbReference type="GO" id="GO:0006654">
    <property type="term" value="P:phosphatidic acid biosynthetic process"/>
    <property type="evidence" value="ECO:0007669"/>
    <property type="project" value="TreeGrafter"/>
</dbReference>
<dbReference type="eggNOG" id="COG1022">
    <property type="taxonomic scope" value="Bacteria"/>
</dbReference>
<evidence type="ECO:0000313" key="6">
    <source>
        <dbReference type="Proteomes" id="UP000006431"/>
    </source>
</evidence>
<dbReference type="Pfam" id="PF01553">
    <property type="entry name" value="Acyltransferase"/>
    <property type="match status" value="1"/>
</dbReference>
<dbReference type="eggNOG" id="COG0204">
    <property type="taxonomic scope" value="Bacteria"/>
</dbReference>
<dbReference type="SUPFAM" id="SSF69593">
    <property type="entry name" value="Glycerol-3-phosphate (1)-acyltransferase"/>
    <property type="match status" value="1"/>
</dbReference>
<dbReference type="InterPro" id="IPR036736">
    <property type="entry name" value="ACP-like_sf"/>
</dbReference>
<dbReference type="STRING" id="929558.SMGD1_0929"/>
<evidence type="ECO:0000313" key="5">
    <source>
        <dbReference type="EMBL" id="EHP29455.1"/>
    </source>
</evidence>
<comment type="pathway">
    <text evidence="1">Lipid metabolism.</text>
</comment>
<gene>
    <name evidence="5" type="ORF">SMGD1_0929</name>
</gene>
<dbReference type="GO" id="GO:0003841">
    <property type="term" value="F:1-acylglycerol-3-phosphate O-acyltransferase activity"/>
    <property type="evidence" value="ECO:0007669"/>
    <property type="project" value="TreeGrafter"/>
</dbReference>
<keyword evidence="6" id="KW-1185">Reference proteome</keyword>
<dbReference type="OrthoDB" id="9812274at2"/>
<accession>B6BLX2</accession>
<dbReference type="CDD" id="cd07989">
    <property type="entry name" value="LPLAT_AGPAT-like"/>
    <property type="match status" value="1"/>
</dbReference>
<organism evidence="5 6">
    <name type="scientific">Sulfurimonas gotlandica (strain DSM 19862 / JCM 16533 / GD1)</name>
    <dbReference type="NCBI Taxonomy" id="929558"/>
    <lineage>
        <taxon>Bacteria</taxon>
        <taxon>Pseudomonadati</taxon>
        <taxon>Campylobacterota</taxon>
        <taxon>Epsilonproteobacteria</taxon>
        <taxon>Campylobacterales</taxon>
        <taxon>Sulfurimonadaceae</taxon>
        <taxon>Sulfurimonas</taxon>
    </lineage>
</organism>
<protein>
    <submittedName>
        <fullName evidence="5">Phospholipid/glycerol acyltransferase</fullName>
    </submittedName>
</protein>
<dbReference type="PATRIC" id="fig|929558.5.peg.925"/>
<dbReference type="InterPro" id="IPR002123">
    <property type="entry name" value="Plipid/glycerol_acylTrfase"/>
</dbReference>
<dbReference type="PANTHER" id="PTHR10434:SF40">
    <property type="entry name" value="1-ACYL-SN-GLYCEROL-3-PHOSPHATE ACYLTRANSFERASE"/>
    <property type="match status" value="1"/>
</dbReference>
<sequence>MNLHTIEEKILLLCPYVQEIVVTLHNGRPFATIYPNFQTLKSAYIINIESEIRWYGVELYNMEVEESRKVRGYIISTLPLPRTASGEFDTIRLEEIISNDKTTQTASASEDEPADNLYQTIKSHLSSMSHAVILPSSHLELDLKLDSLDYVELFVFIEHSYGVKIDEKTFSALMIMNDLYKYIKEHKEYINPTKIEWDEILNEEHEGELIFSPFIMFTYKTLLLPFFKLFFRLEVNGVKNIPSSSCIIAPTHQSMLDGFLIEATLPYKILKNTFFLAFKQVFGTIFFNPIAKHGQSILIDANINLKETMQHASLPLKKKKNLVIFPEGARTRDRKLLEFRPFFAMLSKTHNVPIVPVIIDGSFEALPSGKIFPRPRKIKLTYLKPIYPKNMTYSELTNLVKSTIEEQM</sequence>
<accession>H1FXM3</accession>
<name>B6BLX2_SULGG</name>
<keyword evidence="2 5" id="KW-0808">Transferase</keyword>
<evidence type="ECO:0000256" key="3">
    <source>
        <dbReference type="ARBA" id="ARBA00023315"/>
    </source>
</evidence>
<feature type="domain" description="Carrier" evidence="4">
    <location>
        <begin position="112"/>
        <end position="187"/>
    </location>
</feature>
<comment type="caution">
    <text evidence="5">The sequence shown here is derived from an EMBL/GenBank/DDBJ whole genome shotgun (WGS) entry which is preliminary data.</text>
</comment>
<dbReference type="SUPFAM" id="SSF47336">
    <property type="entry name" value="ACP-like"/>
    <property type="match status" value="1"/>
</dbReference>
<dbReference type="PROSITE" id="PS50075">
    <property type="entry name" value="CARRIER"/>
    <property type="match status" value="1"/>
</dbReference>